<dbReference type="GO" id="GO:0015941">
    <property type="term" value="P:pantothenate catabolic process"/>
    <property type="evidence" value="ECO:0007669"/>
    <property type="project" value="InterPro"/>
</dbReference>
<feature type="region of interest" description="Phosphopantothenoylcysteine decarboxylase" evidence="3">
    <location>
        <begin position="1"/>
        <end position="248"/>
    </location>
</feature>
<keyword evidence="8" id="KW-1185">Reference proteome</keyword>
<evidence type="ECO:0000256" key="1">
    <source>
        <dbReference type="ARBA" id="ARBA00022793"/>
    </source>
</evidence>
<comment type="catalytic activity">
    <reaction evidence="3 4">
        <text>(R)-4'-phosphopantothenate + L-cysteine + CTP = N-[(R)-4-phosphopantothenoyl]-L-cysteine + CMP + diphosphate + H(+)</text>
        <dbReference type="Rhea" id="RHEA:19397"/>
        <dbReference type="ChEBI" id="CHEBI:10986"/>
        <dbReference type="ChEBI" id="CHEBI:15378"/>
        <dbReference type="ChEBI" id="CHEBI:33019"/>
        <dbReference type="ChEBI" id="CHEBI:35235"/>
        <dbReference type="ChEBI" id="CHEBI:37563"/>
        <dbReference type="ChEBI" id="CHEBI:59458"/>
        <dbReference type="ChEBI" id="CHEBI:60377"/>
        <dbReference type="EC" id="6.3.2.5"/>
    </reaction>
</comment>
<dbReference type="HAMAP" id="MF_02225">
    <property type="entry name" value="CoaBC"/>
    <property type="match status" value="1"/>
</dbReference>
<dbReference type="STRING" id="454194.PYK22_01938"/>
<comment type="pathway">
    <text evidence="3 4">Cofactor biosynthesis; coenzyme A biosynthesis; CoA from (R)-pantothenate: step 2/5.</text>
</comment>
<dbReference type="GO" id="GO:0071513">
    <property type="term" value="C:phosphopantothenoylcysteine decarboxylase complex"/>
    <property type="evidence" value="ECO:0007669"/>
    <property type="project" value="TreeGrafter"/>
</dbReference>
<comment type="similarity">
    <text evidence="3 4">In the N-terminal section; belongs to the HFCD (homo-oligomeric flavin containing Cys decarboxylase) superfamily.</text>
</comment>
<name>A0A0B6X056_9BACT</name>
<comment type="cofactor">
    <cofactor evidence="3">
        <name>Mg(2+)</name>
        <dbReference type="ChEBI" id="CHEBI:18420"/>
    </cofactor>
</comment>
<comment type="cofactor">
    <cofactor evidence="3">
        <name>FMN</name>
        <dbReference type="ChEBI" id="CHEBI:58210"/>
    </cofactor>
    <text evidence="3">Binds 1 FMN per subunit.</text>
</comment>
<keyword evidence="3" id="KW-0460">Magnesium</keyword>
<feature type="binding site" evidence="3">
    <location>
        <position position="396"/>
    </location>
    <ligand>
        <name>CTP</name>
        <dbReference type="ChEBI" id="CHEBI:37563"/>
    </ligand>
</feature>
<reference evidence="7 8" key="2">
    <citation type="submission" date="2015-01" db="EMBL/GenBank/DDBJ databases">
        <title>Complete genome sequence of Pyrinomonas methylaliphatogenes type strain K22T.</title>
        <authorList>
            <person name="Lee K.C.Y."/>
            <person name="Power J.F."/>
            <person name="Dunfield P.F."/>
            <person name="Morgan X.C."/>
            <person name="Huttenhower C."/>
            <person name="Stott M.B."/>
        </authorList>
    </citation>
    <scope>NUCLEOTIDE SEQUENCE [LARGE SCALE GENOMIC DNA]</scope>
    <source>
        <strain evidence="7 8">K22</strain>
    </source>
</reference>
<sequence>MRFRIANITLTAALIGEPVRIVRRERQVAPLSALRANRPGCYISRVKMAQPEEATQKRAVRRVALGVAGGIAAYKAVEIMRGLQRAGCRVRVALTRHACEFVRPLTFRALTDEPVIVDDYAPENPDPIAHISFSQEVDLFLVAPATANLLAKFAAGIADDFLTTTYLATTAPVVIAPAMNPQMWHHPATQRALERLRADGVRIIEPDEGEMACGAIGPGRLSEPGRIVRIALEILESEIRARDLAREHVLITAGATREEIDPVRFISNRSSGRMGFALAEAARARGAQVTVIAGMTTAPEPYGVELVRVCSAEEMLRAVLERLPHATAFIAAAAVADYRPATRQAQKIKKTGARLTLELEPTPDILATVAARKHESLLVVGFAAETERVVEHARDKLERKGLDLVVANDVSQKGAGFDSETNIVTLVTRDGEESLPLMTKSEVAHRILDTVARLRKLARG</sequence>
<dbReference type="EC" id="6.3.2.5" evidence="3"/>
<dbReference type="InterPro" id="IPR003382">
    <property type="entry name" value="Flavoprotein"/>
</dbReference>
<comment type="function">
    <text evidence="4">Catalyzes two steps in the biosynthesis of coenzyme A. In the first step cysteine is conjugated to 4'-phosphopantothenate to form 4-phosphopantothenoylcysteine, in the latter compound is decarboxylated to form 4'-phosphopantotheine.</text>
</comment>
<dbReference type="AlphaFoldDB" id="A0A0B6X056"/>
<feature type="domain" description="Flavoprotein" evidence="5">
    <location>
        <begin position="62"/>
        <end position="229"/>
    </location>
</feature>
<comment type="caution">
    <text evidence="3">Lacks conserved residue(s) required for the propagation of feature annotation.</text>
</comment>
<dbReference type="Pfam" id="PF02441">
    <property type="entry name" value="Flavoprotein"/>
    <property type="match status" value="1"/>
</dbReference>
<dbReference type="GO" id="GO:0004632">
    <property type="term" value="F:phosphopantothenate--cysteine ligase activity"/>
    <property type="evidence" value="ECO:0007669"/>
    <property type="project" value="UniProtKB-UniRule"/>
</dbReference>
<dbReference type="GO" id="GO:0004633">
    <property type="term" value="F:phosphopantothenoylcysteine decarboxylase activity"/>
    <property type="evidence" value="ECO:0007669"/>
    <property type="project" value="UniProtKB-UniRule"/>
</dbReference>
<protein>
    <recommendedName>
        <fullName evidence="3">Coenzyme A biosynthesis bifunctional protein CoaBC</fullName>
    </recommendedName>
    <alternativeName>
        <fullName evidence="3">DNA/pantothenate metabolism flavoprotein</fullName>
    </alternativeName>
    <alternativeName>
        <fullName evidence="3">Phosphopantothenoylcysteine synthetase/decarboxylase</fullName>
        <shortName evidence="3">PPCS-PPCDC</shortName>
    </alternativeName>
    <domain>
        <recommendedName>
            <fullName evidence="3">Phosphopantothenoylcysteine decarboxylase</fullName>
            <shortName evidence="3">PPC decarboxylase</shortName>
            <shortName evidence="3">PPC-DC</shortName>
            <ecNumber evidence="3">4.1.1.36</ecNumber>
        </recommendedName>
        <alternativeName>
            <fullName evidence="3">CoaC</fullName>
        </alternativeName>
    </domain>
    <domain>
        <recommendedName>
            <fullName evidence="3">Phosphopantothenate--cysteine ligase</fullName>
            <ecNumber evidence="3">6.3.2.5</ecNumber>
        </recommendedName>
        <alternativeName>
            <fullName evidence="3">CoaB</fullName>
        </alternativeName>
        <alternativeName>
            <fullName evidence="3">Phosphopantothenoylcysteine synthetase</fullName>
            <shortName evidence="3">PPC synthetase</shortName>
            <shortName evidence="3">PPC-S</shortName>
        </alternativeName>
    </domain>
</protein>
<accession>A0A0B6X056</accession>
<dbReference type="InterPro" id="IPR035929">
    <property type="entry name" value="CoaB-like_sf"/>
</dbReference>
<evidence type="ECO:0000256" key="3">
    <source>
        <dbReference type="HAMAP-Rule" id="MF_02225"/>
    </source>
</evidence>
<dbReference type="GO" id="GO:0046872">
    <property type="term" value="F:metal ion binding"/>
    <property type="evidence" value="ECO:0007669"/>
    <property type="project" value="UniProtKB-KW"/>
</dbReference>
<dbReference type="GO" id="GO:0015937">
    <property type="term" value="P:coenzyme A biosynthetic process"/>
    <property type="evidence" value="ECO:0007669"/>
    <property type="project" value="UniProtKB-UniRule"/>
</dbReference>
<dbReference type="GO" id="GO:0010181">
    <property type="term" value="F:FMN binding"/>
    <property type="evidence" value="ECO:0007669"/>
    <property type="project" value="UniProtKB-UniRule"/>
</dbReference>
<keyword evidence="3" id="KW-0511">Multifunctional enzyme</keyword>
<feature type="binding site" evidence="3">
    <location>
        <position position="347"/>
    </location>
    <ligand>
        <name>CTP</name>
        <dbReference type="ChEBI" id="CHEBI:37563"/>
    </ligand>
</feature>
<dbReference type="Proteomes" id="UP000031518">
    <property type="component" value="Unassembled WGS sequence"/>
</dbReference>
<dbReference type="NCBIfam" id="TIGR00521">
    <property type="entry name" value="coaBC_dfp"/>
    <property type="match status" value="1"/>
</dbReference>
<keyword evidence="3" id="KW-0479">Metal-binding</keyword>
<keyword evidence="1 3" id="KW-0210">Decarboxylase</keyword>
<feature type="binding site" evidence="3">
    <location>
        <position position="382"/>
    </location>
    <ligand>
        <name>CTP</name>
        <dbReference type="ChEBI" id="CHEBI:37563"/>
    </ligand>
</feature>
<evidence type="ECO:0000256" key="2">
    <source>
        <dbReference type="ARBA" id="ARBA00023239"/>
    </source>
</evidence>
<evidence type="ECO:0000259" key="5">
    <source>
        <dbReference type="Pfam" id="PF02441"/>
    </source>
</evidence>
<dbReference type="Gene3D" id="3.40.50.1950">
    <property type="entry name" value="Flavin prenyltransferase-like"/>
    <property type="match status" value="1"/>
</dbReference>
<keyword evidence="3 4" id="KW-0288">FMN</keyword>
<dbReference type="PANTHER" id="PTHR14359">
    <property type="entry name" value="HOMO-OLIGOMERIC FLAVIN CONTAINING CYS DECARBOXYLASE FAMILY"/>
    <property type="match status" value="1"/>
</dbReference>
<dbReference type="InterPro" id="IPR036551">
    <property type="entry name" value="Flavin_trans-like"/>
</dbReference>
<evidence type="ECO:0000256" key="4">
    <source>
        <dbReference type="RuleBase" id="RU364078"/>
    </source>
</evidence>
<dbReference type="InterPro" id="IPR005252">
    <property type="entry name" value="CoaBC"/>
</dbReference>
<organism evidence="7 8">
    <name type="scientific">Pyrinomonas methylaliphatogenes</name>
    <dbReference type="NCBI Taxonomy" id="454194"/>
    <lineage>
        <taxon>Bacteria</taxon>
        <taxon>Pseudomonadati</taxon>
        <taxon>Acidobacteriota</taxon>
        <taxon>Blastocatellia</taxon>
        <taxon>Blastocatellales</taxon>
        <taxon>Pyrinomonadaceae</taxon>
        <taxon>Pyrinomonas</taxon>
    </lineage>
</organism>
<feature type="binding site" evidence="3">
    <location>
        <begin position="363"/>
        <end position="366"/>
    </location>
    <ligand>
        <name>CTP</name>
        <dbReference type="ChEBI" id="CHEBI:37563"/>
    </ligand>
</feature>
<dbReference type="EMBL" id="CBXV010000007">
    <property type="protein sequence ID" value="CDM65929.1"/>
    <property type="molecule type" value="Genomic_DNA"/>
</dbReference>
<dbReference type="Pfam" id="PF04127">
    <property type="entry name" value="DFP"/>
    <property type="match status" value="1"/>
</dbReference>
<comment type="similarity">
    <text evidence="3 4">In the C-terminal section; belongs to the PPC synthetase family.</text>
</comment>
<evidence type="ECO:0000313" key="8">
    <source>
        <dbReference type="Proteomes" id="UP000031518"/>
    </source>
</evidence>
<evidence type="ECO:0000313" key="7">
    <source>
        <dbReference type="EMBL" id="CDM65929.1"/>
    </source>
</evidence>
<feature type="binding site" evidence="3">
    <location>
        <position position="400"/>
    </location>
    <ligand>
        <name>CTP</name>
        <dbReference type="ChEBI" id="CHEBI:37563"/>
    </ligand>
</feature>
<gene>
    <name evidence="3" type="primary">coaBC</name>
    <name evidence="7" type="ORF">PYK22_01938</name>
</gene>
<comment type="function">
    <text evidence="3">Catalyzes two sequential steps in the biosynthesis of coenzyme A. In the first step cysteine is conjugated to 4'-phosphopantothenate to form 4-phosphopantothenoylcysteine. In the second step the latter compound is decarboxylated to form 4'-phosphopantotheine.</text>
</comment>
<feature type="domain" description="DNA/pantothenate metabolism flavoprotein C-terminal" evidence="6">
    <location>
        <begin position="245"/>
        <end position="453"/>
    </location>
</feature>
<feature type="region of interest" description="Phosphopantothenate--cysteine ligase" evidence="3">
    <location>
        <begin position="249"/>
        <end position="460"/>
    </location>
</feature>
<dbReference type="SUPFAM" id="SSF52507">
    <property type="entry name" value="Homo-oligomeric flavin-containing Cys decarboxylases, HFCD"/>
    <property type="match status" value="1"/>
</dbReference>
<dbReference type="UniPathway" id="UPA00241">
    <property type="reaction ID" value="UER00353"/>
</dbReference>
<keyword evidence="3 4" id="KW-0285">Flavoprotein</keyword>
<dbReference type="Gene3D" id="3.40.50.10300">
    <property type="entry name" value="CoaB-like"/>
    <property type="match status" value="1"/>
</dbReference>
<comment type="catalytic activity">
    <reaction evidence="3 4">
        <text>N-[(R)-4-phosphopantothenoyl]-L-cysteine + H(+) = (R)-4'-phosphopantetheine + CO2</text>
        <dbReference type="Rhea" id="RHEA:16793"/>
        <dbReference type="ChEBI" id="CHEBI:15378"/>
        <dbReference type="ChEBI" id="CHEBI:16526"/>
        <dbReference type="ChEBI" id="CHEBI:59458"/>
        <dbReference type="ChEBI" id="CHEBI:61723"/>
        <dbReference type="EC" id="4.1.1.36"/>
    </reaction>
</comment>
<evidence type="ECO:0000259" key="6">
    <source>
        <dbReference type="Pfam" id="PF04127"/>
    </source>
</evidence>
<dbReference type="PANTHER" id="PTHR14359:SF6">
    <property type="entry name" value="PHOSPHOPANTOTHENOYLCYSTEINE DECARBOXYLASE"/>
    <property type="match status" value="1"/>
</dbReference>
<dbReference type="EC" id="4.1.1.36" evidence="3"/>
<dbReference type="InterPro" id="IPR007085">
    <property type="entry name" value="DNA/pantothenate-metab_flavo_C"/>
</dbReference>
<feature type="binding site" evidence="3">
    <location>
        <position position="337"/>
    </location>
    <ligand>
        <name>CTP</name>
        <dbReference type="ChEBI" id="CHEBI:37563"/>
    </ligand>
</feature>
<comment type="pathway">
    <text evidence="3 4">Cofactor biosynthesis; coenzyme A biosynthesis; CoA from (R)-pantothenate: step 3/5.</text>
</comment>
<keyword evidence="2 3" id="KW-0456">Lyase</keyword>
<feature type="active site" description="Proton donor" evidence="3">
    <location>
        <position position="213"/>
    </location>
</feature>
<reference evidence="7 8" key="1">
    <citation type="submission" date="2013-12" db="EMBL/GenBank/DDBJ databases">
        <authorList>
            <person name="Stott M."/>
        </authorList>
    </citation>
    <scope>NUCLEOTIDE SEQUENCE [LARGE SCALE GENOMIC DNA]</scope>
    <source>
        <strain evidence="7 8">K22</strain>
    </source>
</reference>
<dbReference type="SUPFAM" id="SSF102645">
    <property type="entry name" value="CoaB-like"/>
    <property type="match status" value="1"/>
</dbReference>
<keyword evidence="3 4" id="KW-0436">Ligase</keyword>
<proteinExistence type="inferred from homology"/>